<keyword evidence="2" id="KW-1185">Reference proteome</keyword>
<sequence length="119" mass="12656">MSHIHTRADLVFAQKVQRALVEHLQGSPLKDDTLTIASIGDLEVRIAAADALLGQAGRSSVEAAAARLAAAEAAQRASELEVELTGRQTPRPSVEGDVVPLSQLRRRLGDHYLNGVALT</sequence>
<proteinExistence type="predicted"/>
<reference evidence="1 2" key="1">
    <citation type="submission" date="2020-02" db="EMBL/GenBank/DDBJ databases">
        <title>Broccoli isolated Pseudomonas sp.</title>
        <authorList>
            <person name="Fujikawa T."/>
            <person name="Sawada H."/>
        </authorList>
    </citation>
    <scope>NUCLEOTIDE SEQUENCE [LARGE SCALE GENOMIC DNA]</scope>
    <source>
        <strain evidence="1 2">JCM 32154</strain>
    </source>
</reference>
<dbReference type="RefSeq" id="WP_163933902.1">
    <property type="nucleotide sequence ID" value="NZ_BMQU01000015.1"/>
</dbReference>
<organism evidence="1 2">
    <name type="scientific">Pseudomonas laurentiana</name>
    <dbReference type="NCBI Taxonomy" id="2364649"/>
    <lineage>
        <taxon>Bacteria</taxon>
        <taxon>Pseudomonadati</taxon>
        <taxon>Pseudomonadota</taxon>
        <taxon>Gammaproteobacteria</taxon>
        <taxon>Pseudomonadales</taxon>
        <taxon>Pseudomonadaceae</taxon>
        <taxon>Pseudomonas</taxon>
    </lineage>
</organism>
<evidence type="ECO:0008006" key="3">
    <source>
        <dbReference type="Google" id="ProtNLM"/>
    </source>
</evidence>
<dbReference type="AlphaFoldDB" id="A0A6I5RPQ1"/>
<evidence type="ECO:0000313" key="1">
    <source>
        <dbReference type="EMBL" id="NES09468.1"/>
    </source>
</evidence>
<gene>
    <name evidence="1" type="ORF">G3O07_06540</name>
</gene>
<dbReference type="GO" id="GO:0016627">
    <property type="term" value="F:oxidoreductase activity, acting on the CH-CH group of donors"/>
    <property type="evidence" value="ECO:0007669"/>
    <property type="project" value="InterPro"/>
</dbReference>
<comment type="caution">
    <text evidence="1">The sequence shown here is derived from an EMBL/GenBank/DDBJ whole genome shotgun (WGS) entry which is preliminary data.</text>
</comment>
<accession>A0A6I5RPQ1</accession>
<dbReference type="EMBL" id="JAAHBT010000054">
    <property type="protein sequence ID" value="NES09468.1"/>
    <property type="molecule type" value="Genomic_DNA"/>
</dbReference>
<protein>
    <recommendedName>
        <fullName evidence="3">Acyl-CoA dehydrogenase</fullName>
    </recommendedName>
</protein>
<evidence type="ECO:0000313" key="2">
    <source>
        <dbReference type="Proteomes" id="UP000471751"/>
    </source>
</evidence>
<name>A0A6I5RPQ1_9PSED</name>
<dbReference type="InterPro" id="IPR036250">
    <property type="entry name" value="AcylCo_DH-like_C"/>
</dbReference>
<dbReference type="Proteomes" id="UP000471751">
    <property type="component" value="Unassembled WGS sequence"/>
</dbReference>
<dbReference type="SUPFAM" id="SSF47203">
    <property type="entry name" value="Acyl-CoA dehydrogenase C-terminal domain-like"/>
    <property type="match status" value="1"/>
</dbReference>